<dbReference type="EMBL" id="OZ034833">
    <property type="protein sequence ID" value="CAL1674755.1"/>
    <property type="molecule type" value="Genomic_DNA"/>
</dbReference>
<dbReference type="AlphaFoldDB" id="A0AAV2N609"/>
<feature type="compositionally biased region" description="Basic and acidic residues" evidence="1">
    <location>
        <begin position="30"/>
        <end position="43"/>
    </location>
</feature>
<gene>
    <name evidence="2" type="ORF">LPLAT_LOCUS1310</name>
</gene>
<reference evidence="2" key="1">
    <citation type="submission" date="2024-04" db="EMBL/GenBank/DDBJ databases">
        <authorList>
            <consortium name="Molecular Ecology Group"/>
        </authorList>
    </citation>
    <scope>NUCLEOTIDE SEQUENCE</scope>
</reference>
<sequence>MAYYDIVKPIKRNASKLPLSRVPLKPKRRSAWERERREGEDKNPLGFDRAGQSPDSLDIIKASSTDCRHLISQL</sequence>
<feature type="region of interest" description="Disordered" evidence="1">
    <location>
        <begin position="25"/>
        <end position="55"/>
    </location>
</feature>
<evidence type="ECO:0000256" key="1">
    <source>
        <dbReference type="SAM" id="MobiDB-lite"/>
    </source>
</evidence>
<protein>
    <submittedName>
        <fullName evidence="2">Uncharacterized protein</fullName>
    </submittedName>
</protein>
<evidence type="ECO:0000313" key="2">
    <source>
        <dbReference type="EMBL" id="CAL1674755.1"/>
    </source>
</evidence>
<organism evidence="2 3">
    <name type="scientific">Lasius platythorax</name>
    <dbReference type="NCBI Taxonomy" id="488582"/>
    <lineage>
        <taxon>Eukaryota</taxon>
        <taxon>Metazoa</taxon>
        <taxon>Ecdysozoa</taxon>
        <taxon>Arthropoda</taxon>
        <taxon>Hexapoda</taxon>
        <taxon>Insecta</taxon>
        <taxon>Pterygota</taxon>
        <taxon>Neoptera</taxon>
        <taxon>Endopterygota</taxon>
        <taxon>Hymenoptera</taxon>
        <taxon>Apocrita</taxon>
        <taxon>Aculeata</taxon>
        <taxon>Formicoidea</taxon>
        <taxon>Formicidae</taxon>
        <taxon>Formicinae</taxon>
        <taxon>Lasius</taxon>
        <taxon>Lasius</taxon>
    </lineage>
</organism>
<keyword evidence="3" id="KW-1185">Reference proteome</keyword>
<name>A0AAV2N609_9HYME</name>
<dbReference type="Proteomes" id="UP001497644">
    <property type="component" value="Chromosome 10"/>
</dbReference>
<accession>A0AAV2N609</accession>
<proteinExistence type="predicted"/>
<evidence type="ECO:0000313" key="3">
    <source>
        <dbReference type="Proteomes" id="UP001497644"/>
    </source>
</evidence>